<evidence type="ECO:0000313" key="9">
    <source>
        <dbReference type="Proteomes" id="UP000386466"/>
    </source>
</evidence>
<dbReference type="GO" id="GO:0030141">
    <property type="term" value="C:secretory granule"/>
    <property type="evidence" value="ECO:0007669"/>
    <property type="project" value="TreeGrafter"/>
</dbReference>
<dbReference type="PANTHER" id="PTHR11681">
    <property type="entry name" value="NEUROPHYSIN"/>
    <property type="match status" value="1"/>
</dbReference>
<evidence type="ECO:0000256" key="7">
    <source>
        <dbReference type="SAM" id="SignalP"/>
    </source>
</evidence>
<keyword evidence="5" id="KW-1015">Disulfide bond</keyword>
<evidence type="ECO:0000256" key="2">
    <source>
        <dbReference type="ARBA" id="ARBA00022685"/>
    </source>
</evidence>
<sequence>MAGSSLACCLLGLLALTSACYIQNCPLGGKRAALDLDVRQVSPRRDPPPLPAPPGPQGVYRGEPGPGARRGGRGRGPGTRRGPHGCRADPACDAEAAFSQR</sequence>
<evidence type="ECO:0000256" key="3">
    <source>
        <dbReference type="ARBA" id="ARBA00022702"/>
    </source>
</evidence>
<keyword evidence="9" id="KW-1185">Reference proteome</keyword>
<evidence type="ECO:0000256" key="1">
    <source>
        <dbReference type="ARBA" id="ARBA00007369"/>
    </source>
</evidence>
<dbReference type="GO" id="GO:0031894">
    <property type="term" value="F:V1A vasopressin receptor binding"/>
    <property type="evidence" value="ECO:0007669"/>
    <property type="project" value="TreeGrafter"/>
</dbReference>
<name>A0A485PBH7_LYNPA</name>
<reference evidence="8 9" key="1">
    <citation type="submission" date="2019-01" db="EMBL/GenBank/DDBJ databases">
        <authorList>
            <person name="Alioto T."/>
            <person name="Alioto T."/>
        </authorList>
    </citation>
    <scope>NUCLEOTIDE SEQUENCE [LARGE SCALE GENOMIC DNA]</scope>
</reference>
<dbReference type="AlphaFoldDB" id="A0A485PBH7"/>
<protein>
    <submittedName>
        <fullName evidence="8">Vasopressin-neurophysin 2-copeptin</fullName>
    </submittedName>
</protein>
<keyword evidence="4" id="KW-0027">Amidation</keyword>
<dbReference type="Pfam" id="PF00220">
    <property type="entry name" value="Hormone_4"/>
    <property type="match status" value="1"/>
</dbReference>
<feature type="compositionally biased region" description="Gly residues" evidence="6">
    <location>
        <begin position="64"/>
        <end position="79"/>
    </location>
</feature>
<dbReference type="GO" id="GO:0031855">
    <property type="term" value="F:oxytocin receptor binding"/>
    <property type="evidence" value="ECO:0007669"/>
    <property type="project" value="TreeGrafter"/>
</dbReference>
<evidence type="ECO:0000313" key="8">
    <source>
        <dbReference type="EMBL" id="VFV39672.1"/>
    </source>
</evidence>
<evidence type="ECO:0000256" key="5">
    <source>
        <dbReference type="ARBA" id="ARBA00023157"/>
    </source>
</evidence>
<feature type="chain" id="PRO_5019805665" evidence="7">
    <location>
        <begin position="20"/>
        <end position="101"/>
    </location>
</feature>
<feature type="region of interest" description="Disordered" evidence="6">
    <location>
        <begin position="40"/>
        <end position="101"/>
    </location>
</feature>
<dbReference type="PROSITE" id="PS00264">
    <property type="entry name" value="NEUROHYPOPHYS_HORM"/>
    <property type="match status" value="1"/>
</dbReference>
<dbReference type="EMBL" id="CAAGRJ010027723">
    <property type="protein sequence ID" value="VFV39672.1"/>
    <property type="molecule type" value="Genomic_DNA"/>
</dbReference>
<dbReference type="InterPro" id="IPR000981">
    <property type="entry name" value="Neurhyp_horm"/>
</dbReference>
<comment type="similarity">
    <text evidence="1">Belongs to the vasopressin/oxytocin family.</text>
</comment>
<keyword evidence="3" id="KW-0372">Hormone</keyword>
<keyword evidence="2" id="KW-0165">Cleavage on pair of basic residues</keyword>
<dbReference type="GO" id="GO:0005185">
    <property type="term" value="F:neurohypophyseal hormone activity"/>
    <property type="evidence" value="ECO:0007669"/>
    <property type="project" value="InterPro"/>
</dbReference>
<proteinExistence type="inferred from homology"/>
<evidence type="ECO:0000256" key="6">
    <source>
        <dbReference type="SAM" id="MobiDB-lite"/>
    </source>
</evidence>
<feature type="signal peptide" evidence="7">
    <location>
        <begin position="1"/>
        <end position="19"/>
    </location>
</feature>
<accession>A0A485PBH7</accession>
<dbReference type="PANTHER" id="PTHR11681:SF2">
    <property type="entry name" value="OXYTOCIN-NEUROPHYSIN 1"/>
    <property type="match status" value="1"/>
</dbReference>
<keyword evidence="7" id="KW-0732">Signal</keyword>
<dbReference type="Proteomes" id="UP000386466">
    <property type="component" value="Unassembled WGS sequence"/>
</dbReference>
<organism evidence="8 9">
    <name type="scientific">Lynx pardinus</name>
    <name type="common">Iberian lynx</name>
    <name type="synonym">Felis pardina</name>
    <dbReference type="NCBI Taxonomy" id="191816"/>
    <lineage>
        <taxon>Eukaryota</taxon>
        <taxon>Metazoa</taxon>
        <taxon>Chordata</taxon>
        <taxon>Craniata</taxon>
        <taxon>Vertebrata</taxon>
        <taxon>Euteleostomi</taxon>
        <taxon>Mammalia</taxon>
        <taxon>Eutheria</taxon>
        <taxon>Laurasiatheria</taxon>
        <taxon>Carnivora</taxon>
        <taxon>Feliformia</taxon>
        <taxon>Felidae</taxon>
        <taxon>Felinae</taxon>
        <taxon>Lynx</taxon>
    </lineage>
</organism>
<dbReference type="InterPro" id="IPR022423">
    <property type="entry name" value="Neurohypophysial_hormone_CS"/>
</dbReference>
<gene>
    <name evidence="8" type="ORF">LYPA_23C001182</name>
</gene>
<dbReference type="GO" id="GO:0005615">
    <property type="term" value="C:extracellular space"/>
    <property type="evidence" value="ECO:0007669"/>
    <property type="project" value="TreeGrafter"/>
</dbReference>
<evidence type="ECO:0000256" key="4">
    <source>
        <dbReference type="ARBA" id="ARBA00022815"/>
    </source>
</evidence>